<evidence type="ECO:0000256" key="1">
    <source>
        <dbReference type="SAM" id="Phobius"/>
    </source>
</evidence>
<keyword evidence="3" id="KW-1185">Reference proteome</keyword>
<dbReference type="Proteomes" id="UP000400849">
    <property type="component" value="Segment"/>
</dbReference>
<sequence length="82" mass="9235">MTPNASPLERFRLKLKHRQPMSDQALDRMLIGLVVSFAILVTMSLTMAFMESVWQGFSLLIALVAITGSVWGTRALLDWINK</sequence>
<evidence type="ECO:0000313" key="2">
    <source>
        <dbReference type="EMBL" id="QGF20215.1"/>
    </source>
</evidence>
<organism evidence="2 3">
    <name type="scientific">Gordonia phage Sixama</name>
    <dbReference type="NCBI Taxonomy" id="2653271"/>
    <lineage>
        <taxon>Viruses</taxon>
        <taxon>Duplodnaviria</taxon>
        <taxon>Heunggongvirae</taxon>
        <taxon>Uroviricota</taxon>
        <taxon>Caudoviricetes</taxon>
        <taxon>Sixamavirus</taxon>
        <taxon>Sixamavirus sixama</taxon>
    </lineage>
</organism>
<reference evidence="2 3" key="1">
    <citation type="submission" date="2019-09" db="EMBL/GenBank/DDBJ databases">
        <authorList>
            <person name="Christie C.A."/>
            <person name="Diallo A.S."/>
            <person name="Dixon Z."/>
            <person name="McIntosh P.M."/>
            <person name="Murthy K.H."/>
            <person name="Rosen M.G."/>
            <person name="Simpson L.M."/>
            <person name="Koustas K."/>
            <person name="Fogarty M.P."/>
            <person name="Molloy S.D."/>
            <person name="Garlena R.A."/>
            <person name="Russell D.A."/>
            <person name="Pope W.H."/>
            <person name="Jacobs-Sera D."/>
            <person name="Hatfull G.F."/>
        </authorList>
    </citation>
    <scope>NUCLEOTIDE SEQUENCE [LARGE SCALE GENOMIC DNA]</scope>
</reference>
<gene>
    <name evidence="2" type="primary">36</name>
    <name evidence="2" type="ORF">SEA_SIXAMA_36</name>
</gene>
<protein>
    <submittedName>
        <fullName evidence="2">Uncharacterized protein</fullName>
    </submittedName>
</protein>
<dbReference type="KEGG" id="vg:77924204"/>
<name>A0A5Q2F6Y3_9CAUD</name>
<keyword evidence="1" id="KW-0472">Membrane</keyword>
<proteinExistence type="predicted"/>
<dbReference type="EMBL" id="MN484601">
    <property type="protein sequence ID" value="QGF20215.1"/>
    <property type="molecule type" value="Genomic_DNA"/>
</dbReference>
<keyword evidence="1" id="KW-0812">Transmembrane</keyword>
<feature type="transmembrane region" description="Helical" evidence="1">
    <location>
        <begin position="56"/>
        <end position="77"/>
    </location>
</feature>
<dbReference type="GeneID" id="77924204"/>
<dbReference type="RefSeq" id="YP_010648745.1">
    <property type="nucleotide sequence ID" value="NC_070762.1"/>
</dbReference>
<evidence type="ECO:0000313" key="3">
    <source>
        <dbReference type="Proteomes" id="UP000400849"/>
    </source>
</evidence>
<keyword evidence="1" id="KW-1133">Transmembrane helix</keyword>
<accession>A0A5Q2F6Y3</accession>
<feature type="transmembrane region" description="Helical" evidence="1">
    <location>
        <begin position="29"/>
        <end position="50"/>
    </location>
</feature>